<dbReference type="PANTHER" id="PTHR33420">
    <property type="entry name" value="FIMBRIAL SUBUNIT ELFA-RELATED"/>
    <property type="match status" value="1"/>
</dbReference>
<sequence>MPFIMCFFVVVLFVHSVNARATDTVVNINGAITEATCSISISSEVNFGPITTHDIVAGNIEKSINFTRNCDLTEANTQMRFVPTLGIVSGQTHYGKSIMKSGLNGIGIGIVKMGLYGVLNFNQDYPYGEKVIDLRFKLLPIQAEEIAAGKINTSIILRLTYD</sequence>
<dbReference type="InterPro" id="IPR008966">
    <property type="entry name" value="Adhesion_dom_sf"/>
</dbReference>
<dbReference type="KEGG" id="sbg:SBG_2187"/>
<evidence type="ECO:0000256" key="1">
    <source>
        <dbReference type="ARBA" id="ARBA00004561"/>
    </source>
</evidence>
<comment type="subcellular location">
    <subcellularLocation>
        <location evidence="1">Fimbrium</location>
    </subcellularLocation>
</comment>
<feature type="signal peptide" evidence="5">
    <location>
        <begin position="1"/>
        <end position="21"/>
    </location>
</feature>
<dbReference type="InterPro" id="IPR036937">
    <property type="entry name" value="Adhesion_dom_fimbrial_sf"/>
</dbReference>
<comment type="similarity">
    <text evidence="2">Belongs to the fimbrial protein family.</text>
</comment>
<evidence type="ECO:0000256" key="5">
    <source>
        <dbReference type="SAM" id="SignalP"/>
    </source>
</evidence>
<gene>
    <name evidence="7" type="primary">sbcF4</name>
    <name evidence="7" type="ordered locus">SBG_2187</name>
</gene>
<dbReference type="Pfam" id="PF00419">
    <property type="entry name" value="Fimbrial"/>
    <property type="match status" value="1"/>
</dbReference>
<dbReference type="Proteomes" id="UP000000289">
    <property type="component" value="Chromosome"/>
</dbReference>
<dbReference type="GO" id="GO:0043709">
    <property type="term" value="P:cell adhesion involved in single-species biofilm formation"/>
    <property type="evidence" value="ECO:0007669"/>
    <property type="project" value="TreeGrafter"/>
</dbReference>
<evidence type="ECO:0000256" key="4">
    <source>
        <dbReference type="ARBA" id="ARBA00023263"/>
    </source>
</evidence>
<dbReference type="RefSeq" id="WP_001115870.1">
    <property type="nucleotide sequence ID" value="NC_015761.1"/>
</dbReference>
<dbReference type="SUPFAM" id="SSF49401">
    <property type="entry name" value="Bacterial adhesins"/>
    <property type="match status" value="1"/>
</dbReference>
<evidence type="ECO:0000313" key="8">
    <source>
        <dbReference type="Proteomes" id="UP000000289"/>
    </source>
</evidence>
<evidence type="ECO:0000256" key="3">
    <source>
        <dbReference type="ARBA" id="ARBA00022729"/>
    </source>
</evidence>
<protein>
    <submittedName>
        <fullName evidence="7">Fimbrial subunit</fullName>
    </submittedName>
</protein>
<reference evidence="7 8" key="1">
    <citation type="journal article" date="2011" name="PLoS Pathog.">
        <title>Salmonella bongori provides insights into the evolution of the Salmonellae.</title>
        <authorList>
            <person name="Fookes M."/>
            <person name="Schroeder G.N."/>
            <person name="Langridge G.C."/>
            <person name="Blondel C.J."/>
            <person name="Mammina C."/>
            <person name="Connor T.R."/>
            <person name="Seth-Smith H."/>
            <person name="Vernikos G.S."/>
            <person name="Robinson K.S."/>
            <person name="Sanders M."/>
            <person name="Petty N.K."/>
            <person name="Kingsley R.A."/>
            <person name="Baumler A.J."/>
            <person name="Nuccio S.P."/>
            <person name="Contreras I."/>
            <person name="Santiviago C.A."/>
            <person name="Maskell D."/>
            <person name="Barrow P."/>
            <person name="Humphrey T."/>
            <person name="Nastasi A."/>
            <person name="Roberts M."/>
            <person name="Frankel G."/>
            <person name="Parkhill J."/>
            <person name="Dougan G."/>
            <person name="Thomson N.R."/>
        </authorList>
    </citation>
    <scope>NUCLEOTIDE SEQUENCE [LARGE SCALE GENOMIC DNA]</scope>
    <source>
        <strain evidence="8">ATCC 43975 / DSM 13772 / NCTC 12419</strain>
    </source>
</reference>
<feature type="domain" description="Fimbrial-type adhesion" evidence="6">
    <location>
        <begin position="27"/>
        <end position="161"/>
    </location>
</feature>
<dbReference type="eggNOG" id="ENOG50303YS">
    <property type="taxonomic scope" value="Bacteria"/>
</dbReference>
<dbReference type="GO" id="GO:0009289">
    <property type="term" value="C:pilus"/>
    <property type="evidence" value="ECO:0007669"/>
    <property type="project" value="UniProtKB-SubCell"/>
</dbReference>
<name>A0A0K0HCX5_SALBC</name>
<feature type="chain" id="PRO_5005331708" evidence="5">
    <location>
        <begin position="22"/>
        <end position="162"/>
    </location>
</feature>
<dbReference type="GeneID" id="44981187"/>
<evidence type="ECO:0000256" key="2">
    <source>
        <dbReference type="ARBA" id="ARBA00006671"/>
    </source>
</evidence>
<dbReference type="Gene3D" id="2.60.40.1090">
    <property type="entry name" value="Fimbrial-type adhesion domain"/>
    <property type="match status" value="1"/>
</dbReference>
<evidence type="ECO:0000313" key="7">
    <source>
        <dbReference type="EMBL" id="CCC31247.1"/>
    </source>
</evidence>
<keyword evidence="4" id="KW-0281">Fimbrium</keyword>
<keyword evidence="3 5" id="KW-0732">Signal</keyword>
<proteinExistence type="inferred from homology"/>
<dbReference type="InterPro" id="IPR050263">
    <property type="entry name" value="Bact_Fimbrial_Adh_Pro"/>
</dbReference>
<organism evidence="7 8">
    <name type="scientific">Salmonella bongori (strain ATCC 43975 / DSM 13772 / NCTC 12419)</name>
    <dbReference type="NCBI Taxonomy" id="218493"/>
    <lineage>
        <taxon>Bacteria</taxon>
        <taxon>Pseudomonadati</taxon>
        <taxon>Pseudomonadota</taxon>
        <taxon>Gammaproteobacteria</taxon>
        <taxon>Enterobacterales</taxon>
        <taxon>Enterobacteriaceae</taxon>
        <taxon>Salmonella</taxon>
    </lineage>
</organism>
<dbReference type="InterPro" id="IPR000259">
    <property type="entry name" value="Adhesion_dom_fimbrial"/>
</dbReference>
<evidence type="ECO:0000259" key="6">
    <source>
        <dbReference type="Pfam" id="PF00419"/>
    </source>
</evidence>
<dbReference type="PANTHER" id="PTHR33420:SF3">
    <property type="entry name" value="FIMBRIAL SUBUNIT ELFA"/>
    <property type="match status" value="1"/>
</dbReference>
<accession>A0A0K0HCX5</accession>
<dbReference type="AlphaFoldDB" id="A0A0K0HCX5"/>
<dbReference type="EMBL" id="FR877557">
    <property type="protein sequence ID" value="CCC31247.1"/>
    <property type="molecule type" value="Genomic_DNA"/>
</dbReference>